<keyword evidence="5 12" id="KW-0028">Amino-acid biosynthesis</keyword>
<evidence type="ECO:0000256" key="6">
    <source>
        <dbReference type="ARBA" id="ARBA00022679"/>
    </source>
</evidence>
<keyword evidence="6 12" id="KW-0808">Transferase</keyword>
<dbReference type="InterPro" id="IPR011766">
    <property type="entry name" value="TPP_enzyme_TPP-bd"/>
</dbReference>
<dbReference type="InterPro" id="IPR012001">
    <property type="entry name" value="Thiamin_PyroP_enz_TPP-bd_dom"/>
</dbReference>
<comment type="cofactor">
    <cofactor evidence="12">
        <name>thiamine diphosphate</name>
        <dbReference type="ChEBI" id="CHEBI:58937"/>
    </cofactor>
    <text evidence="12">Binds 1 thiamine pyrophosphate per subunit.</text>
</comment>
<protein>
    <recommendedName>
        <fullName evidence="4 12">Acetolactate synthase</fullName>
        <ecNumber evidence="4 12">2.2.1.6</ecNumber>
    </recommendedName>
</protein>
<dbReference type="SUPFAM" id="SSF52467">
    <property type="entry name" value="DHS-like NAD/FAD-binding domain"/>
    <property type="match status" value="1"/>
</dbReference>
<dbReference type="Gene3D" id="3.40.50.970">
    <property type="match status" value="2"/>
</dbReference>
<evidence type="ECO:0000256" key="4">
    <source>
        <dbReference type="ARBA" id="ARBA00013145"/>
    </source>
</evidence>
<dbReference type="Pfam" id="PF02775">
    <property type="entry name" value="TPP_enzyme_C"/>
    <property type="match status" value="1"/>
</dbReference>
<dbReference type="FunFam" id="3.40.50.970:FF:000007">
    <property type="entry name" value="Acetolactate synthase"/>
    <property type="match status" value="1"/>
</dbReference>
<dbReference type="PANTHER" id="PTHR18968">
    <property type="entry name" value="THIAMINE PYROPHOSPHATE ENZYMES"/>
    <property type="match status" value="1"/>
</dbReference>
<keyword evidence="8 12" id="KW-0460">Magnesium</keyword>
<evidence type="ECO:0000259" key="14">
    <source>
        <dbReference type="Pfam" id="PF02775"/>
    </source>
</evidence>
<dbReference type="GO" id="GO:0050660">
    <property type="term" value="F:flavin adenine dinucleotide binding"/>
    <property type="evidence" value="ECO:0007669"/>
    <property type="project" value="InterPro"/>
</dbReference>
<dbReference type="UniPathway" id="UPA00049">
    <property type="reaction ID" value="UER00059"/>
</dbReference>
<dbReference type="PANTHER" id="PTHR18968:SF13">
    <property type="entry name" value="ACETOLACTATE SYNTHASE CATALYTIC SUBUNIT, MITOCHONDRIAL"/>
    <property type="match status" value="1"/>
</dbReference>
<dbReference type="GO" id="GO:0009097">
    <property type="term" value="P:isoleucine biosynthetic process"/>
    <property type="evidence" value="ECO:0007669"/>
    <property type="project" value="UniProtKB-UniPathway"/>
</dbReference>
<feature type="domain" description="Thiamine pyrophosphate enzyme N-terminal TPP-binding" evidence="15">
    <location>
        <begin position="4"/>
        <end position="119"/>
    </location>
</feature>
<gene>
    <name evidence="16" type="ORF">SAMN02910280_1550</name>
</gene>
<keyword evidence="10 12" id="KW-0100">Branched-chain amino acid biosynthesis</keyword>
<evidence type="ECO:0000256" key="3">
    <source>
        <dbReference type="ARBA" id="ARBA00007812"/>
    </source>
</evidence>
<dbReference type="InterPro" id="IPR012846">
    <property type="entry name" value="Acetolactate_synth_lsu"/>
</dbReference>
<dbReference type="Pfam" id="PF02776">
    <property type="entry name" value="TPP_enzyme_N"/>
    <property type="match status" value="1"/>
</dbReference>
<evidence type="ECO:0000256" key="5">
    <source>
        <dbReference type="ARBA" id="ARBA00022605"/>
    </source>
</evidence>
<comment type="cofactor">
    <cofactor evidence="12">
        <name>Mg(2+)</name>
        <dbReference type="ChEBI" id="CHEBI:18420"/>
    </cofactor>
    <text evidence="12">Binds 1 Mg(2+) ion per subunit.</text>
</comment>
<comment type="pathway">
    <text evidence="2 12">Amino-acid biosynthesis; L-valine biosynthesis; L-valine from pyruvate: step 1/4.</text>
</comment>
<evidence type="ECO:0000259" key="13">
    <source>
        <dbReference type="Pfam" id="PF00205"/>
    </source>
</evidence>
<dbReference type="InterPro" id="IPR039368">
    <property type="entry name" value="AHAS_TPP"/>
</dbReference>
<comment type="catalytic activity">
    <reaction evidence="11 12">
        <text>2 pyruvate + H(+) = (2S)-2-acetolactate + CO2</text>
        <dbReference type="Rhea" id="RHEA:25249"/>
        <dbReference type="ChEBI" id="CHEBI:15361"/>
        <dbReference type="ChEBI" id="CHEBI:15378"/>
        <dbReference type="ChEBI" id="CHEBI:16526"/>
        <dbReference type="ChEBI" id="CHEBI:58476"/>
        <dbReference type="EC" id="2.2.1.6"/>
    </reaction>
</comment>
<evidence type="ECO:0000256" key="8">
    <source>
        <dbReference type="ARBA" id="ARBA00022842"/>
    </source>
</evidence>
<dbReference type="AlphaFoldDB" id="A0A1K1N2P1"/>
<keyword evidence="9 12" id="KW-0786">Thiamine pyrophosphate</keyword>
<dbReference type="GO" id="GO:0003984">
    <property type="term" value="F:acetolactate synthase activity"/>
    <property type="evidence" value="ECO:0007669"/>
    <property type="project" value="UniProtKB-EC"/>
</dbReference>
<accession>A0A1K1N2P1</accession>
<comment type="similarity">
    <text evidence="3 12">Belongs to the TPP enzyme family.</text>
</comment>
<evidence type="ECO:0000256" key="7">
    <source>
        <dbReference type="ARBA" id="ARBA00022723"/>
    </source>
</evidence>
<evidence type="ECO:0000256" key="10">
    <source>
        <dbReference type="ARBA" id="ARBA00023304"/>
    </source>
</evidence>
<evidence type="ECO:0000256" key="11">
    <source>
        <dbReference type="ARBA" id="ARBA00048670"/>
    </source>
</evidence>
<dbReference type="EMBL" id="FPIP01000003">
    <property type="protein sequence ID" value="SFW28574.1"/>
    <property type="molecule type" value="Genomic_DNA"/>
</dbReference>
<dbReference type="CDD" id="cd02015">
    <property type="entry name" value="TPP_AHAS"/>
    <property type="match status" value="1"/>
</dbReference>
<evidence type="ECO:0000259" key="15">
    <source>
        <dbReference type="Pfam" id="PF02776"/>
    </source>
</evidence>
<keyword evidence="7 12" id="KW-0479">Metal-binding</keyword>
<dbReference type="InterPro" id="IPR012000">
    <property type="entry name" value="Thiamin_PyroP_enz_cen_dom"/>
</dbReference>
<dbReference type="GO" id="GO:0000287">
    <property type="term" value="F:magnesium ion binding"/>
    <property type="evidence" value="ECO:0007669"/>
    <property type="project" value="UniProtKB-UniRule"/>
</dbReference>
<dbReference type="InterPro" id="IPR029035">
    <property type="entry name" value="DHS-like_NAD/FAD-binding_dom"/>
</dbReference>
<dbReference type="CDD" id="cd07035">
    <property type="entry name" value="TPP_PYR_POX_like"/>
    <property type="match status" value="1"/>
</dbReference>
<sequence length="569" mass="60922">MKISGAKIVVETLIEQGCDTIFGYPGGQVIDLFDELYIARDRIKHILTAHEQGAAHAADGYARSTGKVGVVIATSGPGATNLVTGIAAAYLDSVPMVAITGNVSCDQIGRDSFQEVDIVGVTMPITKHNFIVKDINELADTLRTAFKIAKSGRQGPVLVDIPKDVQTALCEYESNAQPVIPYPLTFASETKLQKAAELINSAQRPYIYFGGGVISGKASQQVTALAEKIDAPMGCSLMGLSAVPCDHPRFLGMQGMHGHYASTAAEYEADLVIALGVRFSNRSTGENSRFTKNYRIIHIDIDGAELNKNIPADLTIRGDLLDSVERLTAMVEENRHPDWAKHIAELKAQEEKLTEEAADSTRKKITEKGGSPKLSPYEIIDIISARAGEDVIIATDVGQHQMWTAQRYPLKKPRTFLSSGGLGAMGYGLGAAIGASTATGKRVVLFTGDGSFGMNLGELATAVSQDIPVVIVVMNNGVLGMVRQQQTLFYDKHYSNTTLDRRTDFAKVAEAFGAKGGHASTAEELKKLAEAAFASDVPFVIDCAVDCDELVLPMLPQGGSAEDIITSVK</sequence>
<evidence type="ECO:0000256" key="2">
    <source>
        <dbReference type="ARBA" id="ARBA00005025"/>
    </source>
</evidence>
<dbReference type="InterPro" id="IPR029061">
    <property type="entry name" value="THDP-binding"/>
</dbReference>
<name>A0A1K1N2P1_RUMFL</name>
<feature type="domain" description="Thiamine pyrophosphate enzyme TPP-binding" evidence="14">
    <location>
        <begin position="396"/>
        <end position="543"/>
    </location>
</feature>
<comment type="pathway">
    <text evidence="1 12">Amino-acid biosynthesis; L-isoleucine biosynthesis; L-isoleucine from 2-oxobutanoate: step 1/4.</text>
</comment>
<dbReference type="RefSeq" id="WP_072299873.1">
    <property type="nucleotide sequence ID" value="NZ_FPIP01000003.1"/>
</dbReference>
<dbReference type="Proteomes" id="UP000183461">
    <property type="component" value="Unassembled WGS sequence"/>
</dbReference>
<dbReference type="GO" id="GO:0005948">
    <property type="term" value="C:acetolactate synthase complex"/>
    <property type="evidence" value="ECO:0007669"/>
    <property type="project" value="TreeGrafter"/>
</dbReference>
<dbReference type="GO" id="GO:0009099">
    <property type="term" value="P:L-valine biosynthetic process"/>
    <property type="evidence" value="ECO:0007669"/>
    <property type="project" value="UniProtKB-UniPathway"/>
</dbReference>
<evidence type="ECO:0000256" key="12">
    <source>
        <dbReference type="RuleBase" id="RU003591"/>
    </source>
</evidence>
<reference evidence="16 17" key="1">
    <citation type="submission" date="2016-11" db="EMBL/GenBank/DDBJ databases">
        <authorList>
            <person name="Jaros S."/>
            <person name="Januszkiewicz K."/>
            <person name="Wedrychowicz H."/>
        </authorList>
    </citation>
    <scope>NUCLEOTIDE SEQUENCE [LARGE SCALE GENOMIC DNA]</scope>
    <source>
        <strain evidence="16 17">YL228</strain>
    </source>
</reference>
<dbReference type="FunFam" id="3.40.50.1220:FF:000008">
    <property type="entry name" value="Acetolactate synthase"/>
    <property type="match status" value="1"/>
</dbReference>
<dbReference type="Pfam" id="PF00205">
    <property type="entry name" value="TPP_enzyme_M"/>
    <property type="match status" value="1"/>
</dbReference>
<evidence type="ECO:0000256" key="1">
    <source>
        <dbReference type="ARBA" id="ARBA00004974"/>
    </source>
</evidence>
<dbReference type="InterPro" id="IPR045229">
    <property type="entry name" value="TPP_enz"/>
</dbReference>
<organism evidence="16 17">
    <name type="scientific">Ruminococcus flavefaciens</name>
    <dbReference type="NCBI Taxonomy" id="1265"/>
    <lineage>
        <taxon>Bacteria</taxon>
        <taxon>Bacillati</taxon>
        <taxon>Bacillota</taxon>
        <taxon>Clostridia</taxon>
        <taxon>Eubacteriales</taxon>
        <taxon>Oscillospiraceae</taxon>
        <taxon>Ruminococcus</taxon>
    </lineage>
</organism>
<feature type="domain" description="Thiamine pyrophosphate enzyme central" evidence="13">
    <location>
        <begin position="192"/>
        <end position="327"/>
    </location>
</feature>
<dbReference type="NCBIfam" id="TIGR00118">
    <property type="entry name" value="acolac_lg"/>
    <property type="match status" value="1"/>
</dbReference>
<evidence type="ECO:0000313" key="16">
    <source>
        <dbReference type="EMBL" id="SFW28574.1"/>
    </source>
</evidence>
<proteinExistence type="inferred from homology"/>
<dbReference type="UniPathway" id="UPA00047">
    <property type="reaction ID" value="UER00055"/>
</dbReference>
<dbReference type="GO" id="GO:0030976">
    <property type="term" value="F:thiamine pyrophosphate binding"/>
    <property type="evidence" value="ECO:0007669"/>
    <property type="project" value="UniProtKB-UniRule"/>
</dbReference>
<dbReference type="EC" id="2.2.1.6" evidence="4 12"/>
<evidence type="ECO:0000313" key="17">
    <source>
        <dbReference type="Proteomes" id="UP000183461"/>
    </source>
</evidence>
<evidence type="ECO:0000256" key="9">
    <source>
        <dbReference type="ARBA" id="ARBA00023052"/>
    </source>
</evidence>
<dbReference type="SUPFAM" id="SSF52518">
    <property type="entry name" value="Thiamin diphosphate-binding fold (THDP-binding)"/>
    <property type="match status" value="2"/>
</dbReference>
<dbReference type="Gene3D" id="3.40.50.1220">
    <property type="entry name" value="TPP-binding domain"/>
    <property type="match status" value="1"/>
</dbReference>